<evidence type="ECO:0000313" key="16">
    <source>
        <dbReference type="EMBL" id="TQD92478.1"/>
    </source>
</evidence>
<evidence type="ECO:0000256" key="10">
    <source>
        <dbReference type="ARBA" id="ARBA00022908"/>
    </source>
</evidence>
<keyword evidence="8" id="KW-0378">Hydrolase</keyword>
<dbReference type="GO" id="GO:0004190">
    <property type="term" value="F:aspartic-type endopeptidase activity"/>
    <property type="evidence" value="ECO:0007669"/>
    <property type="project" value="UniProtKB-KW"/>
</dbReference>
<dbReference type="PANTHER" id="PTHR37984">
    <property type="entry name" value="PROTEIN CBG26694"/>
    <property type="match status" value="1"/>
</dbReference>
<evidence type="ECO:0000256" key="9">
    <source>
        <dbReference type="ARBA" id="ARBA00022842"/>
    </source>
</evidence>
<dbReference type="Gene3D" id="1.10.340.70">
    <property type="match status" value="1"/>
</dbReference>
<dbReference type="CDD" id="cd09274">
    <property type="entry name" value="RNase_HI_RT_Ty3"/>
    <property type="match status" value="1"/>
</dbReference>
<keyword evidence="6" id="KW-0064">Aspartyl protease</keyword>
<dbReference type="GO" id="GO:0015074">
    <property type="term" value="P:DNA integration"/>
    <property type="evidence" value="ECO:0007669"/>
    <property type="project" value="UniProtKB-KW"/>
</dbReference>
<sequence>MVYPQLLALPDFSVPFVIECDASGNGIGAVLQQHGRPIAFSSQALGPRNQSLSTYERELIAIVYAVKKWQNYLQGRHFIIKTDHNSLKYFLSQRTNTTFQQKWVSKLLGFDYEVQYRQGKDNIVADALSRVPGSTLLPETHVDNKGDICSITYPYFGWLDELRRDMEQDSWVLQKKKEVEDNATAVLCNTKLSKYHLDNGFLKYKHRIVIGAESTWRRKVFEEHHSTPIAGHEGVLKTYQRLKRGFYWVGMKRNIKEWVAECRTCQQNKYETISPPGLLQPLPLPQQIWTDISMDFICGLPNCKGKSVILVVVDKLSKYAHFIALGHPYTAAIVAQEFVDNVFKLHGMPLTIVSDRDTLFLSAFWKDFFKLQGSKLCMSLGYHPQSDGQTEVVNRCLETYLRCFTSFQPKKWLQWLAWAEWSYNTSYHSSTKFTPFEIVYGVTPPHIATYELGSAKLDSVEQGLLARDKILAMLKTNLIIAQNRMKVQADKHRSERTFEVGDLVYLKLVPYQLQSLATHAYHKLHPKFYGPFEVLEKIGNVAYKIKLPETSKIHPVFHVSCLKKHIGPNVSPVPLLPLVIDEGLQAQEPGVVLHRRIYKKNNVAGVQLLIQWKDKGADEATWEDFDDFAARFPSFKL</sequence>
<dbReference type="InterPro" id="IPR056924">
    <property type="entry name" value="SH3_Tf2-1"/>
</dbReference>
<keyword evidence="10" id="KW-0229">DNA integration</keyword>
<dbReference type="AlphaFoldDB" id="A0A540M1A8"/>
<dbReference type="GO" id="GO:0003887">
    <property type="term" value="F:DNA-directed DNA polymerase activity"/>
    <property type="evidence" value="ECO:0007669"/>
    <property type="project" value="UniProtKB-KW"/>
</dbReference>
<dbReference type="EMBL" id="VIEB01000393">
    <property type="protein sequence ID" value="TQD92478.1"/>
    <property type="molecule type" value="Genomic_DNA"/>
</dbReference>
<dbReference type="FunFam" id="1.10.340.70:FF:000001">
    <property type="entry name" value="Retrovirus-related Pol polyprotein from transposon gypsy-like Protein"/>
    <property type="match status" value="1"/>
</dbReference>
<keyword evidence="13" id="KW-0238">DNA-binding</keyword>
<dbReference type="GO" id="GO:0004519">
    <property type="term" value="F:endonuclease activity"/>
    <property type="evidence" value="ECO:0007669"/>
    <property type="project" value="UniProtKB-KW"/>
</dbReference>
<dbReference type="SUPFAM" id="SSF56672">
    <property type="entry name" value="DNA/RNA polymerases"/>
    <property type="match status" value="1"/>
</dbReference>
<keyword evidence="11" id="KW-0695">RNA-directed DNA polymerase</keyword>
<keyword evidence="12" id="KW-0239">DNA-directed DNA polymerase</keyword>
<evidence type="ECO:0000256" key="4">
    <source>
        <dbReference type="ARBA" id="ARBA00022722"/>
    </source>
</evidence>
<gene>
    <name evidence="16" type="ORF">C1H46_022039</name>
</gene>
<evidence type="ECO:0000256" key="11">
    <source>
        <dbReference type="ARBA" id="ARBA00022918"/>
    </source>
</evidence>
<dbReference type="PROSITE" id="PS50994">
    <property type="entry name" value="INTEGRASE"/>
    <property type="match status" value="1"/>
</dbReference>
<dbReference type="InterPro" id="IPR041373">
    <property type="entry name" value="RT_RNaseH"/>
</dbReference>
<dbReference type="GO" id="GO:0006310">
    <property type="term" value="P:DNA recombination"/>
    <property type="evidence" value="ECO:0007669"/>
    <property type="project" value="UniProtKB-KW"/>
</dbReference>
<keyword evidence="9" id="KW-0460">Magnesium</keyword>
<dbReference type="InterPro" id="IPR041588">
    <property type="entry name" value="Integrase_H2C2"/>
</dbReference>
<evidence type="ECO:0000256" key="1">
    <source>
        <dbReference type="ARBA" id="ARBA00022670"/>
    </source>
</evidence>
<dbReference type="SUPFAM" id="SSF54160">
    <property type="entry name" value="Chromo domain-like"/>
    <property type="match status" value="1"/>
</dbReference>
<dbReference type="InterPro" id="IPR012337">
    <property type="entry name" value="RNaseH-like_sf"/>
</dbReference>
<evidence type="ECO:0000256" key="7">
    <source>
        <dbReference type="ARBA" id="ARBA00022759"/>
    </source>
</evidence>
<evidence type="ECO:0000256" key="6">
    <source>
        <dbReference type="ARBA" id="ARBA00022750"/>
    </source>
</evidence>
<keyword evidence="2" id="KW-0808">Transferase</keyword>
<evidence type="ECO:0000256" key="14">
    <source>
        <dbReference type="ARBA" id="ARBA00023172"/>
    </source>
</evidence>
<evidence type="ECO:0000256" key="8">
    <source>
        <dbReference type="ARBA" id="ARBA00022801"/>
    </source>
</evidence>
<dbReference type="GO" id="GO:0006508">
    <property type="term" value="P:proteolysis"/>
    <property type="evidence" value="ECO:0007669"/>
    <property type="project" value="UniProtKB-KW"/>
</dbReference>
<keyword evidence="5" id="KW-0479">Metal-binding</keyword>
<name>A0A540M1A8_MALBA</name>
<keyword evidence="3" id="KW-0548">Nucleotidyltransferase</keyword>
<dbReference type="GO" id="GO:0046872">
    <property type="term" value="F:metal ion binding"/>
    <property type="evidence" value="ECO:0007669"/>
    <property type="project" value="UniProtKB-KW"/>
</dbReference>
<dbReference type="InterPro" id="IPR050951">
    <property type="entry name" value="Retrovirus_Pol_polyprotein"/>
</dbReference>
<evidence type="ECO:0000256" key="5">
    <source>
        <dbReference type="ARBA" id="ARBA00022723"/>
    </source>
</evidence>
<dbReference type="Pfam" id="PF17921">
    <property type="entry name" value="Integrase_H2C2"/>
    <property type="match status" value="1"/>
</dbReference>
<dbReference type="PANTHER" id="PTHR37984:SF5">
    <property type="entry name" value="PROTEIN NYNRIN-LIKE"/>
    <property type="match status" value="1"/>
</dbReference>
<dbReference type="Proteomes" id="UP000315295">
    <property type="component" value="Unassembled WGS sequence"/>
</dbReference>
<dbReference type="SUPFAM" id="SSF53098">
    <property type="entry name" value="Ribonuclease H-like"/>
    <property type="match status" value="1"/>
</dbReference>
<dbReference type="STRING" id="106549.A0A540M1A8"/>
<evidence type="ECO:0000256" key="13">
    <source>
        <dbReference type="ARBA" id="ARBA00023125"/>
    </source>
</evidence>
<feature type="domain" description="Integrase catalytic" evidence="15">
    <location>
        <begin position="279"/>
        <end position="443"/>
    </location>
</feature>
<accession>A0A540M1A8</accession>
<evidence type="ECO:0000256" key="3">
    <source>
        <dbReference type="ARBA" id="ARBA00022695"/>
    </source>
</evidence>
<keyword evidence="7" id="KW-0255">Endonuclease</keyword>
<keyword evidence="4" id="KW-0540">Nuclease</keyword>
<keyword evidence="17" id="KW-1185">Reference proteome</keyword>
<proteinExistence type="predicted"/>
<organism evidence="16 17">
    <name type="scientific">Malus baccata</name>
    <name type="common">Siberian crab apple</name>
    <name type="synonym">Pyrus baccata</name>
    <dbReference type="NCBI Taxonomy" id="106549"/>
    <lineage>
        <taxon>Eukaryota</taxon>
        <taxon>Viridiplantae</taxon>
        <taxon>Streptophyta</taxon>
        <taxon>Embryophyta</taxon>
        <taxon>Tracheophyta</taxon>
        <taxon>Spermatophyta</taxon>
        <taxon>Magnoliopsida</taxon>
        <taxon>eudicotyledons</taxon>
        <taxon>Gunneridae</taxon>
        <taxon>Pentapetalae</taxon>
        <taxon>rosids</taxon>
        <taxon>fabids</taxon>
        <taxon>Rosales</taxon>
        <taxon>Rosaceae</taxon>
        <taxon>Amygdaloideae</taxon>
        <taxon>Maleae</taxon>
        <taxon>Malus</taxon>
    </lineage>
</organism>
<dbReference type="InterPro" id="IPR036397">
    <property type="entry name" value="RNaseH_sf"/>
</dbReference>
<dbReference type="InterPro" id="IPR016197">
    <property type="entry name" value="Chromo-like_dom_sf"/>
</dbReference>
<evidence type="ECO:0000313" key="17">
    <source>
        <dbReference type="Proteomes" id="UP000315295"/>
    </source>
</evidence>
<keyword evidence="14" id="KW-0233">DNA recombination</keyword>
<dbReference type="InterPro" id="IPR001584">
    <property type="entry name" value="Integrase_cat-core"/>
</dbReference>
<dbReference type="Gene3D" id="3.30.420.10">
    <property type="entry name" value="Ribonuclease H-like superfamily/Ribonuclease H"/>
    <property type="match status" value="1"/>
</dbReference>
<keyword evidence="1" id="KW-0645">Protease</keyword>
<dbReference type="GO" id="GO:0003964">
    <property type="term" value="F:RNA-directed DNA polymerase activity"/>
    <property type="evidence" value="ECO:0007669"/>
    <property type="project" value="UniProtKB-KW"/>
</dbReference>
<evidence type="ECO:0000259" key="15">
    <source>
        <dbReference type="PROSITE" id="PS50994"/>
    </source>
</evidence>
<evidence type="ECO:0000256" key="2">
    <source>
        <dbReference type="ARBA" id="ARBA00022679"/>
    </source>
</evidence>
<protein>
    <recommendedName>
        <fullName evidence="15">Integrase catalytic domain-containing protein</fullName>
    </recommendedName>
</protein>
<dbReference type="Gene3D" id="3.10.20.370">
    <property type="match status" value="1"/>
</dbReference>
<dbReference type="Pfam" id="PF17917">
    <property type="entry name" value="RT_RNaseH"/>
    <property type="match status" value="1"/>
</dbReference>
<dbReference type="Pfam" id="PF24626">
    <property type="entry name" value="SH3_Tf2-1"/>
    <property type="match status" value="1"/>
</dbReference>
<evidence type="ECO:0000256" key="12">
    <source>
        <dbReference type="ARBA" id="ARBA00022932"/>
    </source>
</evidence>
<dbReference type="GO" id="GO:0003677">
    <property type="term" value="F:DNA binding"/>
    <property type="evidence" value="ECO:0007669"/>
    <property type="project" value="UniProtKB-KW"/>
</dbReference>
<reference evidence="16 17" key="1">
    <citation type="journal article" date="2019" name="G3 (Bethesda)">
        <title>Sequencing of a Wild Apple (Malus baccata) Genome Unravels the Differences Between Cultivated and Wild Apple Species Regarding Disease Resistance and Cold Tolerance.</title>
        <authorList>
            <person name="Chen X."/>
        </authorList>
    </citation>
    <scope>NUCLEOTIDE SEQUENCE [LARGE SCALE GENOMIC DNA]</scope>
    <source>
        <strain evidence="17">cv. Shandingzi</strain>
        <tissue evidence="16">Leaves</tissue>
    </source>
</reference>
<comment type="caution">
    <text evidence="16">The sequence shown here is derived from an EMBL/GenBank/DDBJ whole genome shotgun (WGS) entry which is preliminary data.</text>
</comment>
<dbReference type="FunFam" id="3.10.20.370:FF:000001">
    <property type="entry name" value="Retrovirus-related Pol polyprotein from transposon 17.6-like protein"/>
    <property type="match status" value="1"/>
</dbReference>
<dbReference type="InterPro" id="IPR043502">
    <property type="entry name" value="DNA/RNA_pol_sf"/>
</dbReference>